<feature type="domain" description="MacB-like periplasmic core" evidence="8">
    <location>
        <begin position="429"/>
        <end position="647"/>
    </location>
</feature>
<evidence type="ECO:0000259" key="8">
    <source>
        <dbReference type="Pfam" id="PF12704"/>
    </source>
</evidence>
<evidence type="ECO:0000256" key="6">
    <source>
        <dbReference type="SAM" id="Phobius"/>
    </source>
</evidence>
<keyword evidence="5 6" id="KW-0472">Membrane</keyword>
<evidence type="ECO:0000313" key="10">
    <source>
        <dbReference type="Proteomes" id="UP000294498"/>
    </source>
</evidence>
<evidence type="ECO:0000256" key="2">
    <source>
        <dbReference type="ARBA" id="ARBA00022475"/>
    </source>
</evidence>
<evidence type="ECO:0000259" key="7">
    <source>
        <dbReference type="Pfam" id="PF02687"/>
    </source>
</evidence>
<feature type="domain" description="ABC3 transporter permease C-terminal" evidence="7">
    <location>
        <begin position="683"/>
        <end position="794"/>
    </location>
</feature>
<accession>A0A4R8DG08</accession>
<comment type="subcellular location">
    <subcellularLocation>
        <location evidence="1">Cell membrane</location>
        <topology evidence="1">Multi-pass membrane protein</topology>
    </subcellularLocation>
</comment>
<keyword evidence="4 6" id="KW-1133">Transmembrane helix</keyword>
<feature type="transmembrane region" description="Helical" evidence="6">
    <location>
        <begin position="764"/>
        <end position="789"/>
    </location>
</feature>
<feature type="transmembrane region" description="Helical" evidence="6">
    <location>
        <begin position="336"/>
        <end position="358"/>
    </location>
</feature>
<keyword evidence="3 6" id="KW-0812">Transmembrane</keyword>
<dbReference type="PANTHER" id="PTHR30572">
    <property type="entry name" value="MEMBRANE COMPONENT OF TRANSPORTER-RELATED"/>
    <property type="match status" value="1"/>
</dbReference>
<dbReference type="PANTHER" id="PTHR30572:SF18">
    <property type="entry name" value="ABC-TYPE MACROLIDE FAMILY EXPORT SYSTEM PERMEASE COMPONENT 2"/>
    <property type="match status" value="1"/>
</dbReference>
<dbReference type="GO" id="GO:0005886">
    <property type="term" value="C:plasma membrane"/>
    <property type="evidence" value="ECO:0007669"/>
    <property type="project" value="UniProtKB-SubCell"/>
</dbReference>
<dbReference type="RefSeq" id="WP_133997178.1">
    <property type="nucleotide sequence ID" value="NZ_SODV01000002.1"/>
</dbReference>
<feature type="domain" description="ABC3 transporter permease C-terminal" evidence="7">
    <location>
        <begin position="287"/>
        <end position="403"/>
    </location>
</feature>
<dbReference type="InterPro" id="IPR003838">
    <property type="entry name" value="ABC3_permease_C"/>
</dbReference>
<dbReference type="Proteomes" id="UP000294498">
    <property type="component" value="Unassembled WGS sequence"/>
</dbReference>
<dbReference type="GO" id="GO:0022857">
    <property type="term" value="F:transmembrane transporter activity"/>
    <property type="evidence" value="ECO:0007669"/>
    <property type="project" value="TreeGrafter"/>
</dbReference>
<dbReference type="InterPro" id="IPR050250">
    <property type="entry name" value="Macrolide_Exporter_MacB"/>
</dbReference>
<dbReference type="Pfam" id="PF12704">
    <property type="entry name" value="MacB_PCD"/>
    <property type="match status" value="2"/>
</dbReference>
<keyword evidence="2" id="KW-1003">Cell membrane</keyword>
<dbReference type="InterPro" id="IPR025857">
    <property type="entry name" value="MacB_PCD"/>
</dbReference>
<comment type="caution">
    <text evidence="9">The sequence shown here is derived from an EMBL/GenBank/DDBJ whole genome shotgun (WGS) entry which is preliminary data.</text>
</comment>
<gene>
    <name evidence="9" type="ORF">EDB95_4380</name>
</gene>
<dbReference type="EMBL" id="SODV01000002">
    <property type="protein sequence ID" value="TDW96549.1"/>
    <property type="molecule type" value="Genomic_DNA"/>
</dbReference>
<feature type="domain" description="MacB-like periplasmic core" evidence="8">
    <location>
        <begin position="21"/>
        <end position="233"/>
    </location>
</feature>
<dbReference type="OrthoDB" id="5933722at2"/>
<dbReference type="Pfam" id="PF02687">
    <property type="entry name" value="FtsX"/>
    <property type="match status" value="2"/>
</dbReference>
<sequence length="803" mass="88631">MLKHYIRIASRSLQKNKGYAFLNILGLATGIACAGLIFLWVEDEVTFDSNQANRDRVYVVKVNDQEDKGVFTHTSTPGPLAPVMATMPGVEATCRTTEGTDAVMFRVGDRSMNASGKYVEPSYFSLFTLPFVEGGVFTQRHSIVITESAAKKFFGSVQHIVGRTVNMDNKQDYVVSGVIRDFPANTSLPFEWAVPFDVFFRDNEHFHKWNNFGITTYVELKPGVDPGVLNRQLLEPRYDFTTQKVESEVSTVHLFLFGMKDWRLRDQFDNGKPTGSGRITYVHLFSLIAWIVLLIACINFMNLATARSEKRSKEVGVRKVLGAGKPGLVGQFMGEALVLSLAATLVAVLLMALVLPAFNLLVQKNLTLDLWKPLHLGALFLLALVCGLVAGSYPSLYLSSFNPVFVLKGIRLKTGSAALIRKGLVVLQFTVSIVLIIATVIIYQQIQHVKNRNLGFNRKDLVQIPLQGNLLPSFTALRQELIDAGIAKNAALTDHVTLEAGNNTGGIGWVGKPPASNVIISVRLTSPEFMSTLGMHIREGRDFEATDTMHFMDPAHIKDFPVIHVLVTRSMEQLMGGGSAVGKTLTQDGNLHVDMVVAGVVDDYMYGDMYGHPDPVVFWCIPQFTTYMYVRLRPGIAPDVAIAKMTALCKKYNPGYPFDYLFVEDQFNDKFMSEMLISKLSRVFAALAILISCLGLFGLAAYTAEQRVKEIGIRKVLGATGAQIAELLSRDFIRLVLLSCLIAFPVSGWIMHNWLQGFAYRIGIQWWVFAVAGAASILIALGTVSFQAIKAAAATPVKSLRAE</sequence>
<organism evidence="9 10">
    <name type="scientific">Dinghuibacter silviterrae</name>
    <dbReference type="NCBI Taxonomy" id="1539049"/>
    <lineage>
        <taxon>Bacteria</taxon>
        <taxon>Pseudomonadati</taxon>
        <taxon>Bacteroidota</taxon>
        <taxon>Chitinophagia</taxon>
        <taxon>Chitinophagales</taxon>
        <taxon>Chitinophagaceae</taxon>
        <taxon>Dinghuibacter</taxon>
    </lineage>
</organism>
<feature type="transmembrane region" description="Helical" evidence="6">
    <location>
        <begin position="732"/>
        <end position="752"/>
    </location>
</feature>
<feature type="transmembrane region" description="Helical" evidence="6">
    <location>
        <begin position="378"/>
        <end position="398"/>
    </location>
</feature>
<evidence type="ECO:0000256" key="4">
    <source>
        <dbReference type="ARBA" id="ARBA00022989"/>
    </source>
</evidence>
<protein>
    <submittedName>
        <fullName evidence="9">Putative permease</fullName>
    </submittedName>
</protein>
<proteinExistence type="predicted"/>
<evidence type="ECO:0000256" key="3">
    <source>
        <dbReference type="ARBA" id="ARBA00022692"/>
    </source>
</evidence>
<dbReference type="AlphaFoldDB" id="A0A4R8DG08"/>
<evidence type="ECO:0000256" key="5">
    <source>
        <dbReference type="ARBA" id="ARBA00023136"/>
    </source>
</evidence>
<name>A0A4R8DG08_9BACT</name>
<feature type="transmembrane region" description="Helical" evidence="6">
    <location>
        <begin position="281"/>
        <end position="303"/>
    </location>
</feature>
<evidence type="ECO:0000256" key="1">
    <source>
        <dbReference type="ARBA" id="ARBA00004651"/>
    </source>
</evidence>
<keyword evidence="10" id="KW-1185">Reference proteome</keyword>
<feature type="transmembrane region" description="Helical" evidence="6">
    <location>
        <begin position="683"/>
        <end position="704"/>
    </location>
</feature>
<evidence type="ECO:0000313" key="9">
    <source>
        <dbReference type="EMBL" id="TDW96549.1"/>
    </source>
</evidence>
<dbReference type="PROSITE" id="PS51257">
    <property type="entry name" value="PROKAR_LIPOPROTEIN"/>
    <property type="match status" value="1"/>
</dbReference>
<reference evidence="9 10" key="1">
    <citation type="submission" date="2019-03" db="EMBL/GenBank/DDBJ databases">
        <title>Genomic Encyclopedia of Type Strains, Phase IV (KMG-IV): sequencing the most valuable type-strain genomes for metagenomic binning, comparative biology and taxonomic classification.</title>
        <authorList>
            <person name="Goeker M."/>
        </authorList>
    </citation>
    <scope>NUCLEOTIDE SEQUENCE [LARGE SCALE GENOMIC DNA]</scope>
    <source>
        <strain evidence="9 10">DSM 100059</strain>
    </source>
</reference>
<feature type="transmembrane region" description="Helical" evidence="6">
    <location>
        <begin position="419"/>
        <end position="443"/>
    </location>
</feature>
<feature type="transmembrane region" description="Helical" evidence="6">
    <location>
        <begin position="20"/>
        <end position="41"/>
    </location>
</feature>